<reference evidence="2" key="2">
    <citation type="submission" date="2023-05" db="EMBL/GenBank/DDBJ databases">
        <authorList>
            <consortium name="Lawrence Berkeley National Laboratory"/>
            <person name="Steindorff A."/>
            <person name="Hensen N."/>
            <person name="Bonometti L."/>
            <person name="Westerberg I."/>
            <person name="Brannstrom I.O."/>
            <person name="Guillou S."/>
            <person name="Cros-Aarteil S."/>
            <person name="Calhoun S."/>
            <person name="Haridas S."/>
            <person name="Kuo A."/>
            <person name="Mondo S."/>
            <person name="Pangilinan J."/>
            <person name="Riley R."/>
            <person name="Labutti K."/>
            <person name="Andreopoulos B."/>
            <person name="Lipzen A."/>
            <person name="Chen C."/>
            <person name="Yanf M."/>
            <person name="Daum C."/>
            <person name="Ng V."/>
            <person name="Clum A."/>
            <person name="Ohm R."/>
            <person name="Martin F."/>
            <person name="Silar P."/>
            <person name="Natvig D."/>
            <person name="Lalanne C."/>
            <person name="Gautier V."/>
            <person name="Ament-Velasquez S.L."/>
            <person name="Kruys A."/>
            <person name="Hutchinson M.I."/>
            <person name="Powell A.J."/>
            <person name="Barry K."/>
            <person name="Miller A.N."/>
            <person name="Grigoriev I.V."/>
            <person name="Debuchy R."/>
            <person name="Gladieux P."/>
            <person name="Thoren M.H."/>
            <person name="Johannesson H."/>
        </authorList>
    </citation>
    <scope>NUCLEOTIDE SEQUENCE</scope>
    <source>
        <strain evidence="2">CBS 359.72</strain>
    </source>
</reference>
<keyword evidence="3" id="KW-1185">Reference proteome</keyword>
<evidence type="ECO:0000313" key="2">
    <source>
        <dbReference type="EMBL" id="KAK4250188.1"/>
    </source>
</evidence>
<dbReference type="AlphaFoldDB" id="A0AAN7HST6"/>
<accession>A0AAN7HST6</accession>
<sequence length="93" mass="10453">MCRATILILAALIAFVKALLQSHEVRSPLSSRQADGVPDASVFLRRAYHASALLNGRIYIDGGEFSYQKENEVAYEYCMTLCSWPAFRILTRP</sequence>
<evidence type="ECO:0000313" key="3">
    <source>
        <dbReference type="Proteomes" id="UP001303647"/>
    </source>
</evidence>
<gene>
    <name evidence="2" type="ORF">C7999DRAFT_11990</name>
</gene>
<dbReference type="EMBL" id="MU857615">
    <property type="protein sequence ID" value="KAK4250188.1"/>
    <property type="molecule type" value="Genomic_DNA"/>
</dbReference>
<dbReference type="Proteomes" id="UP001303647">
    <property type="component" value="Unassembled WGS sequence"/>
</dbReference>
<name>A0AAN7HST6_9PEZI</name>
<reference evidence="2" key="1">
    <citation type="journal article" date="2023" name="Mol. Phylogenet. Evol.">
        <title>Genome-scale phylogeny and comparative genomics of the fungal order Sordariales.</title>
        <authorList>
            <person name="Hensen N."/>
            <person name="Bonometti L."/>
            <person name="Westerberg I."/>
            <person name="Brannstrom I.O."/>
            <person name="Guillou S."/>
            <person name="Cros-Aarteil S."/>
            <person name="Calhoun S."/>
            <person name="Haridas S."/>
            <person name="Kuo A."/>
            <person name="Mondo S."/>
            <person name="Pangilinan J."/>
            <person name="Riley R."/>
            <person name="LaButti K."/>
            <person name="Andreopoulos B."/>
            <person name="Lipzen A."/>
            <person name="Chen C."/>
            <person name="Yan M."/>
            <person name="Daum C."/>
            <person name="Ng V."/>
            <person name="Clum A."/>
            <person name="Steindorff A."/>
            <person name="Ohm R.A."/>
            <person name="Martin F."/>
            <person name="Silar P."/>
            <person name="Natvig D.O."/>
            <person name="Lalanne C."/>
            <person name="Gautier V."/>
            <person name="Ament-Velasquez S.L."/>
            <person name="Kruys A."/>
            <person name="Hutchinson M.I."/>
            <person name="Powell A.J."/>
            <person name="Barry K."/>
            <person name="Miller A.N."/>
            <person name="Grigoriev I.V."/>
            <person name="Debuchy R."/>
            <person name="Gladieux P."/>
            <person name="Hiltunen Thoren M."/>
            <person name="Johannesson H."/>
        </authorList>
    </citation>
    <scope>NUCLEOTIDE SEQUENCE</scope>
    <source>
        <strain evidence="2">CBS 359.72</strain>
    </source>
</reference>
<feature type="signal peptide" evidence="1">
    <location>
        <begin position="1"/>
        <end position="18"/>
    </location>
</feature>
<organism evidence="2 3">
    <name type="scientific">Corynascus novoguineensis</name>
    <dbReference type="NCBI Taxonomy" id="1126955"/>
    <lineage>
        <taxon>Eukaryota</taxon>
        <taxon>Fungi</taxon>
        <taxon>Dikarya</taxon>
        <taxon>Ascomycota</taxon>
        <taxon>Pezizomycotina</taxon>
        <taxon>Sordariomycetes</taxon>
        <taxon>Sordariomycetidae</taxon>
        <taxon>Sordariales</taxon>
        <taxon>Chaetomiaceae</taxon>
        <taxon>Corynascus</taxon>
    </lineage>
</organism>
<keyword evidence="1" id="KW-0732">Signal</keyword>
<protein>
    <submittedName>
        <fullName evidence="2">Uncharacterized protein</fullName>
    </submittedName>
</protein>
<proteinExistence type="predicted"/>
<comment type="caution">
    <text evidence="2">The sequence shown here is derived from an EMBL/GenBank/DDBJ whole genome shotgun (WGS) entry which is preliminary data.</text>
</comment>
<feature type="chain" id="PRO_5042862684" evidence="1">
    <location>
        <begin position="19"/>
        <end position="93"/>
    </location>
</feature>
<evidence type="ECO:0000256" key="1">
    <source>
        <dbReference type="SAM" id="SignalP"/>
    </source>
</evidence>